<dbReference type="Pfam" id="PF01551">
    <property type="entry name" value="Peptidase_M23"/>
    <property type="match status" value="1"/>
</dbReference>
<dbReference type="GO" id="GO:0004222">
    <property type="term" value="F:metalloendopeptidase activity"/>
    <property type="evidence" value="ECO:0007669"/>
    <property type="project" value="TreeGrafter"/>
</dbReference>
<feature type="region of interest" description="Disordered" evidence="1">
    <location>
        <begin position="102"/>
        <end position="124"/>
    </location>
</feature>
<evidence type="ECO:0000313" key="5">
    <source>
        <dbReference type="Proteomes" id="UP000217785"/>
    </source>
</evidence>
<dbReference type="CDD" id="cd12797">
    <property type="entry name" value="M23_peptidase"/>
    <property type="match status" value="1"/>
</dbReference>
<feature type="domain" description="M23ase beta-sheet core" evidence="3">
    <location>
        <begin position="212"/>
        <end position="306"/>
    </location>
</feature>
<evidence type="ECO:0000256" key="1">
    <source>
        <dbReference type="SAM" id="MobiDB-lite"/>
    </source>
</evidence>
<dbReference type="FunFam" id="2.70.70.10:FF:000006">
    <property type="entry name" value="M23 family peptidase"/>
    <property type="match status" value="1"/>
</dbReference>
<protein>
    <submittedName>
        <fullName evidence="4">Peptidase M23</fullName>
    </submittedName>
</protein>
<sequence length="311" mass="34483">MQKRQLWKPFTIMLVPHSSAQVRSIFISKTLIWLLVGIIFMMGAGAGYFVYKFSEYRRSTNEFETYKQQTEQIRKEYDSLAGTAETVNQKLEVLQQLENDLRTKNGLPPVTEKPTAEEGQGGVLQSRSGLKRPYMILNKDALAVLDKKANQRIESTHQTMDMVARKEADRKAEEQRKQEAIARTPDIWPTGSRNVTSGFGYRKDPYNGYYSLHTGIDISGSYGSPVISTAKGVVTHAGWDGGYGISVTVDHGNGLVTRYGHLSGVSVESGQAVKKGDQVGQMGSTGRSTGTHLHYEVIKDGVQVSPTQYLP</sequence>
<dbReference type="SUPFAM" id="SSF51261">
    <property type="entry name" value="Duplicated hybrid motif"/>
    <property type="match status" value="1"/>
</dbReference>
<name>A0A292YGN0_9BACL</name>
<dbReference type="InterPro" id="IPR016047">
    <property type="entry name" value="M23ase_b-sheet_dom"/>
</dbReference>
<dbReference type="InterPro" id="IPR011055">
    <property type="entry name" value="Dup_hybrid_motif"/>
</dbReference>
<reference evidence="5" key="1">
    <citation type="submission" date="2017-07" db="EMBL/GenBank/DDBJ databases">
        <title>Draft genome sequence of Effusibacillus lacus strain skLN1.</title>
        <authorList>
            <person name="Watanabe M."/>
            <person name="Kojima H."/>
            <person name="Fukui M."/>
        </authorList>
    </citation>
    <scope>NUCLEOTIDE SEQUENCE [LARGE SCALE GENOMIC DNA]</scope>
    <source>
        <strain evidence="5">skLN1</strain>
    </source>
</reference>
<evidence type="ECO:0000256" key="2">
    <source>
        <dbReference type="SAM" id="Phobius"/>
    </source>
</evidence>
<dbReference type="InterPro" id="IPR050570">
    <property type="entry name" value="Cell_wall_metabolism_enzyme"/>
</dbReference>
<feature type="transmembrane region" description="Helical" evidence="2">
    <location>
        <begin position="30"/>
        <end position="51"/>
    </location>
</feature>
<dbReference type="PANTHER" id="PTHR21666:SF286">
    <property type="entry name" value="LIPOPROTEIN NLPD"/>
    <property type="match status" value="1"/>
</dbReference>
<dbReference type="Gene3D" id="2.70.70.10">
    <property type="entry name" value="Glucose Permease (Domain IIA)"/>
    <property type="match status" value="1"/>
</dbReference>
<gene>
    <name evidence="4" type="ORF">EFBL_0160</name>
</gene>
<keyword evidence="2" id="KW-1133">Transmembrane helix</keyword>
<organism evidence="4 5">
    <name type="scientific">Effusibacillus lacus</name>
    <dbReference type="NCBI Taxonomy" id="1348429"/>
    <lineage>
        <taxon>Bacteria</taxon>
        <taxon>Bacillati</taxon>
        <taxon>Bacillota</taxon>
        <taxon>Bacilli</taxon>
        <taxon>Bacillales</taxon>
        <taxon>Alicyclobacillaceae</taxon>
        <taxon>Effusibacillus</taxon>
    </lineage>
</organism>
<accession>A0A292YGN0</accession>
<dbReference type="EMBL" id="BDUF01000004">
    <property type="protein sequence ID" value="GAX88548.1"/>
    <property type="molecule type" value="Genomic_DNA"/>
</dbReference>
<dbReference type="Proteomes" id="UP000217785">
    <property type="component" value="Unassembled WGS sequence"/>
</dbReference>
<dbReference type="PANTHER" id="PTHR21666">
    <property type="entry name" value="PEPTIDASE-RELATED"/>
    <property type="match status" value="1"/>
</dbReference>
<keyword evidence="2" id="KW-0812">Transmembrane</keyword>
<dbReference type="AlphaFoldDB" id="A0A292YGN0"/>
<dbReference type="RefSeq" id="WP_165912550.1">
    <property type="nucleotide sequence ID" value="NZ_BDUF01000004.1"/>
</dbReference>
<evidence type="ECO:0000313" key="4">
    <source>
        <dbReference type="EMBL" id="GAX88548.1"/>
    </source>
</evidence>
<keyword evidence="2" id="KW-0472">Membrane</keyword>
<evidence type="ECO:0000259" key="3">
    <source>
        <dbReference type="Pfam" id="PF01551"/>
    </source>
</evidence>
<keyword evidence="5" id="KW-1185">Reference proteome</keyword>
<proteinExistence type="predicted"/>
<comment type="caution">
    <text evidence="4">The sequence shown here is derived from an EMBL/GenBank/DDBJ whole genome shotgun (WGS) entry which is preliminary data.</text>
</comment>